<dbReference type="GeneID" id="109002910"/>
<reference evidence="2" key="1">
    <citation type="submission" date="2025-08" db="UniProtKB">
        <authorList>
            <consortium name="RefSeq"/>
        </authorList>
    </citation>
    <scope>IDENTIFICATION</scope>
    <source>
        <tissue evidence="2">Leaves</tissue>
    </source>
</reference>
<dbReference type="KEGG" id="jre:109002910"/>
<dbReference type="GO" id="GO:0048364">
    <property type="term" value="P:root development"/>
    <property type="evidence" value="ECO:0007669"/>
    <property type="project" value="InterPro"/>
</dbReference>
<dbReference type="Proteomes" id="UP000235220">
    <property type="component" value="Chromosome 11"/>
</dbReference>
<dbReference type="AlphaFoldDB" id="A0A6P9E7N9"/>
<dbReference type="OrthoDB" id="1678530at2759"/>
<name>A0A6P9E7N9_JUGRE</name>
<keyword evidence="1" id="KW-1185">Reference proteome</keyword>
<protein>
    <submittedName>
        <fullName evidence="2">Uncharacterized protein LOC109002910</fullName>
    </submittedName>
</protein>
<organism evidence="1 2">
    <name type="scientific">Juglans regia</name>
    <name type="common">English walnut</name>
    <dbReference type="NCBI Taxonomy" id="51240"/>
    <lineage>
        <taxon>Eukaryota</taxon>
        <taxon>Viridiplantae</taxon>
        <taxon>Streptophyta</taxon>
        <taxon>Embryophyta</taxon>
        <taxon>Tracheophyta</taxon>
        <taxon>Spermatophyta</taxon>
        <taxon>Magnoliopsida</taxon>
        <taxon>eudicotyledons</taxon>
        <taxon>Gunneridae</taxon>
        <taxon>Pentapetalae</taxon>
        <taxon>rosids</taxon>
        <taxon>fabids</taxon>
        <taxon>Fagales</taxon>
        <taxon>Juglandaceae</taxon>
        <taxon>Juglans</taxon>
    </lineage>
</organism>
<dbReference type="Pfam" id="PF03087">
    <property type="entry name" value="BPS1"/>
    <property type="match status" value="1"/>
</dbReference>
<proteinExistence type="predicted"/>
<dbReference type="InterPro" id="IPR004320">
    <property type="entry name" value="BPS1_pln"/>
</dbReference>
<dbReference type="PANTHER" id="PTHR33070">
    <property type="entry name" value="OS06G0725500 PROTEIN"/>
    <property type="match status" value="1"/>
</dbReference>
<sequence length="246" mass="27650">MHSESYLCSSRYMAPPNLHALGVLPNSSNGLGHSPGSIRRALLHQRQEQRVHKVSEASLRMLDAYGTAQDVLLLVKKQLKDLQFTLSRGCIGEPEIGNRIAAYNLGRKTLKIETLNRLNSLKGMKIKGMRNKCINLHLSSIDDNLKGVVNVLKEVRMTAISIMEVLLSLISISWLDHKSAKCSFASRLVRLNGHRLNNICDLMALQDTNKRLEAVEIAIEDLEAELECMFRRLIQTRVSLLNILTN</sequence>
<dbReference type="GO" id="GO:0048367">
    <property type="term" value="P:shoot system development"/>
    <property type="evidence" value="ECO:0007669"/>
    <property type="project" value="InterPro"/>
</dbReference>
<dbReference type="PANTHER" id="PTHR33070:SF7">
    <property type="entry name" value="RX N-TERMINAL DOMAIN-CONTAINING PROTEIN"/>
    <property type="match status" value="1"/>
</dbReference>
<evidence type="ECO:0000313" key="1">
    <source>
        <dbReference type="Proteomes" id="UP000235220"/>
    </source>
</evidence>
<dbReference type="RefSeq" id="XP_035538827.1">
    <property type="nucleotide sequence ID" value="XM_035682934.1"/>
</dbReference>
<gene>
    <name evidence="2" type="primary">LOC109002910</name>
</gene>
<dbReference type="Gramene" id="Jr11_18970_p1">
    <property type="protein sequence ID" value="cds.Jr11_18970_p1"/>
    <property type="gene ID" value="Jr11_18970"/>
</dbReference>
<accession>A0A6P9E7N9</accession>
<evidence type="ECO:0000313" key="2">
    <source>
        <dbReference type="RefSeq" id="XP_035538827.1"/>
    </source>
</evidence>